<dbReference type="AlphaFoldDB" id="A0A7I8D3K2"/>
<name>A0A7I8D3K2_9FIRM</name>
<sequence>MLELLPVTKEDELQKLLQEEQVSSDAQALVAWERGRMLGCITFQVEGETAELLTIRWEDDIGLLDGMVRATAALCYEQGARCIQCRDAAWESRMKMVGFAKKDGVMLAELPEYFQKCKS</sequence>
<evidence type="ECO:0000313" key="2">
    <source>
        <dbReference type="Proteomes" id="UP000593890"/>
    </source>
</evidence>
<dbReference type="EMBL" id="AP023321">
    <property type="protein sequence ID" value="BCI60079.1"/>
    <property type="molecule type" value="Genomic_DNA"/>
</dbReference>
<dbReference type="RefSeq" id="WP_215533572.1">
    <property type="nucleotide sequence ID" value="NZ_AP023321.1"/>
</dbReference>
<keyword evidence="2" id="KW-1185">Reference proteome</keyword>
<gene>
    <name evidence="1" type="ORF">C12CBH8_07180</name>
</gene>
<protein>
    <recommendedName>
        <fullName evidence="3">N-acetyltransferase domain-containing protein</fullName>
    </recommendedName>
</protein>
<dbReference type="Proteomes" id="UP000593890">
    <property type="component" value="Chromosome"/>
</dbReference>
<evidence type="ECO:0008006" key="3">
    <source>
        <dbReference type="Google" id="ProtNLM"/>
    </source>
</evidence>
<evidence type="ECO:0000313" key="1">
    <source>
        <dbReference type="EMBL" id="BCI60079.1"/>
    </source>
</evidence>
<proteinExistence type="predicted"/>
<organism evidence="1 2">
    <name type="scientific">Solibaculum mannosilyticum</name>
    <dbReference type="NCBI Taxonomy" id="2780922"/>
    <lineage>
        <taxon>Bacteria</taxon>
        <taxon>Bacillati</taxon>
        <taxon>Bacillota</taxon>
        <taxon>Clostridia</taxon>
        <taxon>Eubacteriales</taxon>
        <taxon>Oscillospiraceae</taxon>
        <taxon>Solibaculum</taxon>
    </lineage>
</organism>
<reference evidence="2" key="1">
    <citation type="submission" date="2020-07" db="EMBL/GenBank/DDBJ databases">
        <title>Complete genome sequencing of Clostridia bacterium strain 12CBH8.</title>
        <authorList>
            <person name="Sakamoto M."/>
            <person name="Murakami T."/>
            <person name="Mori H."/>
        </authorList>
    </citation>
    <scope>NUCLEOTIDE SEQUENCE [LARGE SCALE GENOMIC DNA]</scope>
    <source>
        <strain evidence="2">12CBH8</strain>
    </source>
</reference>
<dbReference type="KEGG" id="sman:C12CBH8_07180"/>
<accession>A0A7I8D3K2</accession>